<organism evidence="3 4">
    <name type="scientific">Kutzneria viridogrisea</name>
    <dbReference type="NCBI Taxonomy" id="47990"/>
    <lineage>
        <taxon>Bacteria</taxon>
        <taxon>Bacillati</taxon>
        <taxon>Actinomycetota</taxon>
        <taxon>Actinomycetes</taxon>
        <taxon>Pseudonocardiales</taxon>
        <taxon>Pseudonocardiaceae</taxon>
        <taxon>Kutzneria</taxon>
    </lineage>
</organism>
<dbReference type="InterPro" id="IPR052042">
    <property type="entry name" value="Tail_sheath_structural"/>
</dbReference>
<gene>
    <name evidence="3" type="ORF">BC739_000162</name>
</gene>
<dbReference type="PANTHER" id="PTHR35861:SF1">
    <property type="entry name" value="PHAGE TAIL SHEATH PROTEIN"/>
    <property type="match status" value="1"/>
</dbReference>
<dbReference type="PANTHER" id="PTHR35861">
    <property type="match status" value="1"/>
</dbReference>
<evidence type="ECO:0000256" key="1">
    <source>
        <dbReference type="ARBA" id="ARBA00008005"/>
    </source>
</evidence>
<protein>
    <recommendedName>
        <fullName evidence="2">Tail sheath protein C-terminal domain-containing protein</fullName>
    </recommendedName>
</protein>
<dbReference type="Proteomes" id="UP000517916">
    <property type="component" value="Unassembled WGS sequence"/>
</dbReference>
<comment type="similarity">
    <text evidence="1">Belongs to the myoviridae tail sheath protein family.</text>
</comment>
<keyword evidence="4" id="KW-1185">Reference proteome</keyword>
<evidence type="ECO:0000259" key="2">
    <source>
        <dbReference type="Pfam" id="PF17482"/>
    </source>
</evidence>
<accession>A0ABR6B837</accession>
<evidence type="ECO:0000313" key="4">
    <source>
        <dbReference type="Proteomes" id="UP000517916"/>
    </source>
</evidence>
<proteinExistence type="inferred from homology"/>
<name>A0ABR6B837_9PSEU</name>
<feature type="domain" description="Tail sheath protein C-terminal" evidence="2">
    <location>
        <begin position="500"/>
        <end position="606"/>
    </location>
</feature>
<dbReference type="InterPro" id="IPR020287">
    <property type="entry name" value="Tail_sheath_C"/>
</dbReference>
<dbReference type="EMBL" id="JACJID010000001">
    <property type="protein sequence ID" value="MBA8922965.1"/>
    <property type="molecule type" value="Genomic_DNA"/>
</dbReference>
<dbReference type="Pfam" id="PF17482">
    <property type="entry name" value="Phage_sheath_1C"/>
    <property type="match status" value="1"/>
</dbReference>
<evidence type="ECO:0000313" key="3">
    <source>
        <dbReference type="EMBL" id="MBA8922965.1"/>
    </source>
</evidence>
<dbReference type="Gene3D" id="3.40.50.11780">
    <property type="match status" value="2"/>
</dbReference>
<sequence length="622" mass="66474">MTSGLRLGAPGVYTSPSRVEPAAGLVRLDVTGFVGVAPRGPGHRPVAVTSWSDYQRWFGGFEGRGRLPYAVQAFFAQGGVRAQVLRAVPPTGGDGATARHRLVFGAGLAVELAAANEGSWGNDLSVTVRFDAVQRFHGTVRADRVTLPAGASVPLGSLLLVGDALRWVVALTDAGAVLDRPLTITGERDLAVVTATVRISDGDPGFARQETWPGLGLHPLHPRFAANQLREGSALVTPAAPWTDPLAPLDSTLLPIDSTRSHEGVDRWAEIDRRSFFDAEPADADPLDEADHLGVDVLGRNGEIGLLCVPDLYWTWDGRGPVVDPPPARTGGGCFRPCAPDPVAVQYRRRELEPVLDGRDPADLAEIVARQHRLLAVAELRRRFVVLLDAPAGLPAGEVVAWRSRFDSSYAAAYFPWLGVPVPEQPLVLVPPSAFAAGVIAAREIRLGLPWGPANELAAGAVLASDLVSDAEHDRLHLSSVNVFRAERDGFRLSAARTLSSNPDYRQLSVRRLMTVLALSIDQQAQRLVFEPGTPGLRDRVRQLLVQLLRGLNRQGAFAGDTEEQSFFVHCDEGLNPPSSQALGRVVAEVGVAPAAPLEYLVLRVAQDADGVSQVEVGNAGS</sequence>
<reference evidence="3 4" key="1">
    <citation type="submission" date="2020-08" db="EMBL/GenBank/DDBJ databases">
        <title>Genomic Encyclopedia of Archaeal and Bacterial Type Strains, Phase II (KMG-II): from individual species to whole genera.</title>
        <authorList>
            <person name="Goeker M."/>
        </authorList>
    </citation>
    <scope>NUCLEOTIDE SEQUENCE [LARGE SCALE GENOMIC DNA]</scope>
    <source>
        <strain evidence="3 4">DSM 43850</strain>
    </source>
</reference>
<comment type="caution">
    <text evidence="3">The sequence shown here is derived from an EMBL/GenBank/DDBJ whole genome shotgun (WGS) entry which is preliminary data.</text>
</comment>
<dbReference type="RefSeq" id="WP_182835960.1">
    <property type="nucleotide sequence ID" value="NZ_BAAABQ010000010.1"/>
</dbReference>